<dbReference type="Proteomes" id="UP000053201">
    <property type="component" value="Unassembled WGS sequence"/>
</dbReference>
<gene>
    <name evidence="2" type="ORF">SPPG_09189</name>
</gene>
<keyword evidence="1" id="KW-0732">Signal</keyword>
<dbReference type="GeneID" id="27692314"/>
<organism evidence="2 3">
    <name type="scientific">Spizellomyces punctatus (strain DAOM BR117)</name>
    <dbReference type="NCBI Taxonomy" id="645134"/>
    <lineage>
        <taxon>Eukaryota</taxon>
        <taxon>Fungi</taxon>
        <taxon>Fungi incertae sedis</taxon>
        <taxon>Chytridiomycota</taxon>
        <taxon>Chytridiomycota incertae sedis</taxon>
        <taxon>Chytridiomycetes</taxon>
        <taxon>Spizellomycetales</taxon>
        <taxon>Spizellomycetaceae</taxon>
        <taxon>Spizellomyces</taxon>
    </lineage>
</organism>
<protein>
    <submittedName>
        <fullName evidence="2">Uncharacterized protein</fullName>
    </submittedName>
</protein>
<accession>A0A0L0HG40</accession>
<sequence>MRPRCKRKVLTHRLWTCALTHLLRSTGCKREKESKCSYYRKEIHFTFSTDSAKNAGRQSASLAHVLQALYGFGQDCKAAFSQLVHALPSAFSTDLVKEERWSHNDVHVIL</sequence>
<dbReference type="EMBL" id="KQ257456">
    <property type="protein sequence ID" value="KND00038.1"/>
    <property type="molecule type" value="Genomic_DNA"/>
</dbReference>
<reference evidence="2 3" key="1">
    <citation type="submission" date="2009-08" db="EMBL/GenBank/DDBJ databases">
        <title>The Genome Sequence of Spizellomyces punctatus strain DAOM BR117.</title>
        <authorList>
            <consortium name="The Broad Institute Genome Sequencing Platform"/>
            <person name="Russ C."/>
            <person name="Cuomo C."/>
            <person name="Shea T."/>
            <person name="Young S.K."/>
            <person name="Zeng Q."/>
            <person name="Koehrsen M."/>
            <person name="Haas B."/>
            <person name="Borodovsky M."/>
            <person name="Guigo R."/>
            <person name="Alvarado L."/>
            <person name="Berlin A."/>
            <person name="Bochicchio J."/>
            <person name="Borenstein D."/>
            <person name="Chapman S."/>
            <person name="Chen Z."/>
            <person name="Engels R."/>
            <person name="Freedman E."/>
            <person name="Gellesch M."/>
            <person name="Goldberg J."/>
            <person name="Griggs A."/>
            <person name="Gujja S."/>
            <person name="Heiman D."/>
            <person name="Hepburn T."/>
            <person name="Howarth C."/>
            <person name="Jen D."/>
            <person name="Larson L."/>
            <person name="Lewis B."/>
            <person name="Mehta T."/>
            <person name="Park D."/>
            <person name="Pearson M."/>
            <person name="Roberts A."/>
            <person name="Saif S."/>
            <person name="Shenoy N."/>
            <person name="Sisk P."/>
            <person name="Stolte C."/>
            <person name="Sykes S."/>
            <person name="Thomson T."/>
            <person name="Walk T."/>
            <person name="White J."/>
            <person name="Yandava C."/>
            <person name="Burger G."/>
            <person name="Gray M.W."/>
            <person name="Holland P.W.H."/>
            <person name="King N."/>
            <person name="Lang F.B.F."/>
            <person name="Roger A.J."/>
            <person name="Ruiz-Trillo I."/>
            <person name="Lander E."/>
            <person name="Nusbaum C."/>
        </authorList>
    </citation>
    <scope>NUCLEOTIDE SEQUENCE [LARGE SCALE GENOMIC DNA]</scope>
    <source>
        <strain evidence="2 3">DAOM BR117</strain>
    </source>
</reference>
<feature type="chain" id="PRO_5005540086" evidence="1">
    <location>
        <begin position="26"/>
        <end position="110"/>
    </location>
</feature>
<evidence type="ECO:0000313" key="2">
    <source>
        <dbReference type="EMBL" id="KND00038.1"/>
    </source>
</evidence>
<proteinExistence type="predicted"/>
<name>A0A0L0HG40_SPIPD</name>
<evidence type="ECO:0000313" key="3">
    <source>
        <dbReference type="Proteomes" id="UP000053201"/>
    </source>
</evidence>
<dbReference type="RefSeq" id="XP_016608077.1">
    <property type="nucleotide sequence ID" value="XM_016757346.1"/>
</dbReference>
<evidence type="ECO:0000256" key="1">
    <source>
        <dbReference type="SAM" id="SignalP"/>
    </source>
</evidence>
<keyword evidence="3" id="KW-1185">Reference proteome</keyword>
<dbReference type="InParanoid" id="A0A0L0HG40"/>
<dbReference type="AlphaFoldDB" id="A0A0L0HG40"/>
<dbReference type="VEuPathDB" id="FungiDB:SPPG_09189"/>
<feature type="signal peptide" evidence="1">
    <location>
        <begin position="1"/>
        <end position="25"/>
    </location>
</feature>